<dbReference type="InterPro" id="IPR006076">
    <property type="entry name" value="FAD-dep_OxRdtase"/>
</dbReference>
<dbReference type="PROSITE" id="PS51257">
    <property type="entry name" value="PROKAR_LIPOPROTEIN"/>
    <property type="match status" value="1"/>
</dbReference>
<feature type="domain" description="FAD dependent oxidoreductase" evidence="1">
    <location>
        <begin position="11"/>
        <end position="361"/>
    </location>
</feature>
<evidence type="ECO:0000313" key="3">
    <source>
        <dbReference type="Proteomes" id="UP000033647"/>
    </source>
</evidence>
<dbReference type="STRING" id="1047168.A0A0F4GJZ4"/>
<comment type="caution">
    <text evidence="2">The sequence shown here is derived from an EMBL/GenBank/DDBJ whole genome shotgun (WGS) entry which is preliminary data.</text>
</comment>
<dbReference type="Proteomes" id="UP000033647">
    <property type="component" value="Unassembled WGS sequence"/>
</dbReference>
<reference evidence="2 3" key="1">
    <citation type="submission" date="2015-03" db="EMBL/GenBank/DDBJ databases">
        <title>RNA-seq based gene annotation and comparative genomics of four Zymoseptoria species reveal species-specific pathogenicity related genes and transposable element activity.</title>
        <authorList>
            <person name="Grandaubert J."/>
            <person name="Bhattacharyya A."/>
            <person name="Stukenbrock E.H."/>
        </authorList>
    </citation>
    <scope>NUCLEOTIDE SEQUENCE [LARGE SCALE GENOMIC DNA]</scope>
    <source>
        <strain evidence="2 3">Zb18110</strain>
    </source>
</reference>
<keyword evidence="3" id="KW-1185">Reference proteome</keyword>
<dbReference type="PANTHER" id="PTHR13847">
    <property type="entry name" value="SARCOSINE DEHYDROGENASE-RELATED"/>
    <property type="match status" value="1"/>
</dbReference>
<dbReference type="AlphaFoldDB" id="A0A0F4GJZ4"/>
<dbReference type="Gene3D" id="3.30.9.10">
    <property type="entry name" value="D-Amino Acid Oxidase, subunit A, domain 2"/>
    <property type="match status" value="1"/>
</dbReference>
<dbReference type="SUPFAM" id="SSF51905">
    <property type="entry name" value="FAD/NAD(P)-binding domain"/>
    <property type="match status" value="1"/>
</dbReference>
<evidence type="ECO:0000259" key="1">
    <source>
        <dbReference type="Pfam" id="PF01266"/>
    </source>
</evidence>
<gene>
    <name evidence="2" type="ORF">TI39_contig622g00005</name>
</gene>
<dbReference type="Gene3D" id="3.50.50.60">
    <property type="entry name" value="FAD/NAD(P)-binding domain"/>
    <property type="match status" value="1"/>
</dbReference>
<dbReference type="Pfam" id="PF01266">
    <property type="entry name" value="DAO"/>
    <property type="match status" value="1"/>
</dbReference>
<evidence type="ECO:0000313" key="2">
    <source>
        <dbReference type="EMBL" id="KJX96485.1"/>
    </source>
</evidence>
<dbReference type="OrthoDB" id="498204at2759"/>
<protein>
    <submittedName>
        <fullName evidence="2">FAD dependent oxidoreductase like protein</fullName>
    </submittedName>
</protein>
<organism evidence="2 3">
    <name type="scientific">Zymoseptoria brevis</name>
    <dbReference type="NCBI Taxonomy" id="1047168"/>
    <lineage>
        <taxon>Eukaryota</taxon>
        <taxon>Fungi</taxon>
        <taxon>Dikarya</taxon>
        <taxon>Ascomycota</taxon>
        <taxon>Pezizomycotina</taxon>
        <taxon>Dothideomycetes</taxon>
        <taxon>Dothideomycetidae</taxon>
        <taxon>Mycosphaerellales</taxon>
        <taxon>Mycosphaerellaceae</taxon>
        <taxon>Zymoseptoria</taxon>
    </lineage>
</organism>
<dbReference type="GO" id="GO:0005829">
    <property type="term" value="C:cytosol"/>
    <property type="evidence" value="ECO:0007669"/>
    <property type="project" value="GOC"/>
</dbReference>
<sequence length="385" mass="41782">MAERSDHGREIVIIGGGIIGCCTAYYLTRHPKYERERDRIIILEATKIAGGASGKAGGFIAPWADPPCLANLAWRLHSELTKEFDGVNRYGYREVRRLHCTVRFQEASKDSIPQESVPLPAWMCEDRTATAVLKGHGAQLHPLLFTSLMAEEAEARGARIVLGSASSINYSEDGATVKSVSYTAQGSGDITYLPASHVILAAGPWAPTILPKLPIEGARNCAIHLRVPSQDLSPDLVFFNDEIPNFFPRVKFYPRPDNTIHISAGTDNRTTLPSSTTLVQADKEICEQLRLAADFISPRLRGREVLVEQACYRPALTIPGRDRIHGPLLAVTPISGLVLAVGHDNWGIQNGPATGKLVSELVCDGEAASADISSLTMGVDVRDLV</sequence>
<proteinExistence type="predicted"/>
<dbReference type="PANTHER" id="PTHR13847:SF150">
    <property type="entry name" value="OXIDOREDUCTASE TDA3-RELATED"/>
    <property type="match status" value="1"/>
</dbReference>
<dbReference type="GO" id="GO:0042147">
    <property type="term" value="P:retrograde transport, endosome to Golgi"/>
    <property type="evidence" value="ECO:0007669"/>
    <property type="project" value="TreeGrafter"/>
</dbReference>
<dbReference type="GO" id="GO:0005770">
    <property type="term" value="C:late endosome"/>
    <property type="evidence" value="ECO:0007669"/>
    <property type="project" value="TreeGrafter"/>
</dbReference>
<name>A0A0F4GJZ4_9PEZI</name>
<dbReference type="EMBL" id="LAFY01000614">
    <property type="protein sequence ID" value="KJX96485.1"/>
    <property type="molecule type" value="Genomic_DNA"/>
</dbReference>
<dbReference type="InterPro" id="IPR036188">
    <property type="entry name" value="FAD/NAD-bd_sf"/>
</dbReference>
<accession>A0A0F4GJZ4</accession>